<dbReference type="Proteomes" id="UP001054945">
    <property type="component" value="Unassembled WGS sequence"/>
</dbReference>
<dbReference type="EMBL" id="BPLR01020163">
    <property type="protein sequence ID" value="GIX75358.1"/>
    <property type="molecule type" value="Genomic_DNA"/>
</dbReference>
<evidence type="ECO:0000313" key="2">
    <source>
        <dbReference type="Proteomes" id="UP001054945"/>
    </source>
</evidence>
<name>A0AAV4MSJ7_CAEEX</name>
<comment type="caution">
    <text evidence="1">The sequence shown here is derived from an EMBL/GenBank/DDBJ whole genome shotgun (WGS) entry which is preliminary data.</text>
</comment>
<evidence type="ECO:0000313" key="1">
    <source>
        <dbReference type="EMBL" id="GIX75358.1"/>
    </source>
</evidence>
<dbReference type="AlphaFoldDB" id="A0AAV4MSJ7"/>
<keyword evidence="2" id="KW-1185">Reference proteome</keyword>
<gene>
    <name evidence="1" type="ORF">CEXT_224141</name>
</gene>
<sequence>MTETPILTFKNWKFFKIKPDSRKYSTILLIQPITSWRNIYCFKAKSIANMFFLPSLQHMAYSKIAVTLCNQKEMKAPFNELKNV</sequence>
<reference evidence="1 2" key="1">
    <citation type="submission" date="2021-06" db="EMBL/GenBank/DDBJ databases">
        <title>Caerostris extrusa draft genome.</title>
        <authorList>
            <person name="Kono N."/>
            <person name="Arakawa K."/>
        </authorList>
    </citation>
    <scope>NUCLEOTIDE SEQUENCE [LARGE SCALE GENOMIC DNA]</scope>
</reference>
<organism evidence="1 2">
    <name type="scientific">Caerostris extrusa</name>
    <name type="common">Bark spider</name>
    <name type="synonym">Caerostris bankana</name>
    <dbReference type="NCBI Taxonomy" id="172846"/>
    <lineage>
        <taxon>Eukaryota</taxon>
        <taxon>Metazoa</taxon>
        <taxon>Ecdysozoa</taxon>
        <taxon>Arthropoda</taxon>
        <taxon>Chelicerata</taxon>
        <taxon>Arachnida</taxon>
        <taxon>Araneae</taxon>
        <taxon>Araneomorphae</taxon>
        <taxon>Entelegynae</taxon>
        <taxon>Araneoidea</taxon>
        <taxon>Araneidae</taxon>
        <taxon>Caerostris</taxon>
    </lineage>
</organism>
<protein>
    <submittedName>
        <fullName evidence="1">Uncharacterized protein</fullName>
    </submittedName>
</protein>
<accession>A0AAV4MSJ7</accession>
<proteinExistence type="predicted"/>